<evidence type="ECO:0000256" key="1">
    <source>
        <dbReference type="ARBA" id="ARBA00001946"/>
    </source>
</evidence>
<dbReference type="FunFam" id="3.30.70.270:FF:000001">
    <property type="entry name" value="Diguanylate cyclase domain protein"/>
    <property type="match status" value="1"/>
</dbReference>
<dbReference type="AlphaFoldDB" id="A0A9X1W2M1"/>
<dbReference type="CDD" id="cd00130">
    <property type="entry name" value="PAS"/>
    <property type="match status" value="1"/>
</dbReference>
<evidence type="ECO:0000259" key="6">
    <source>
        <dbReference type="PROSITE" id="PS50887"/>
    </source>
</evidence>
<dbReference type="PROSITE" id="PS50883">
    <property type="entry name" value="EAL"/>
    <property type="match status" value="1"/>
</dbReference>
<dbReference type="RefSeq" id="WP_243605211.1">
    <property type="nucleotide sequence ID" value="NZ_JALGRD010000003.1"/>
</dbReference>
<evidence type="ECO:0000313" key="7">
    <source>
        <dbReference type="EMBL" id="MCJ0973035.1"/>
    </source>
</evidence>
<dbReference type="Proteomes" id="UP001139682">
    <property type="component" value="Unassembled WGS sequence"/>
</dbReference>
<feature type="domain" description="PAS" evidence="4">
    <location>
        <begin position="301"/>
        <end position="353"/>
    </location>
</feature>
<dbReference type="InterPro" id="IPR007892">
    <property type="entry name" value="CHASE4"/>
</dbReference>
<comment type="subcellular location">
    <subcellularLocation>
        <location evidence="2">Cell inner membrane</location>
    </subcellularLocation>
</comment>
<dbReference type="InterPro" id="IPR035919">
    <property type="entry name" value="EAL_sf"/>
</dbReference>
<dbReference type="PROSITE" id="PS50887">
    <property type="entry name" value="GGDEF"/>
    <property type="match status" value="1"/>
</dbReference>
<keyword evidence="3" id="KW-0812">Transmembrane</keyword>
<dbReference type="NCBIfam" id="TIGR00229">
    <property type="entry name" value="sensory_box"/>
    <property type="match status" value="1"/>
</dbReference>
<dbReference type="GO" id="GO:0006355">
    <property type="term" value="P:regulation of DNA-templated transcription"/>
    <property type="evidence" value="ECO:0007669"/>
    <property type="project" value="InterPro"/>
</dbReference>
<dbReference type="SUPFAM" id="SSF55785">
    <property type="entry name" value="PYP-like sensor domain (PAS domain)"/>
    <property type="match status" value="1"/>
</dbReference>
<feature type="domain" description="GGDEF" evidence="6">
    <location>
        <begin position="455"/>
        <end position="588"/>
    </location>
</feature>
<dbReference type="Gene3D" id="3.30.450.20">
    <property type="entry name" value="PAS domain"/>
    <property type="match status" value="1"/>
</dbReference>
<evidence type="ECO:0000256" key="3">
    <source>
        <dbReference type="SAM" id="Phobius"/>
    </source>
</evidence>
<dbReference type="InterPro" id="IPR035965">
    <property type="entry name" value="PAS-like_dom_sf"/>
</dbReference>
<sequence>MTQTATNPHHETAGYTAMTRKASLSFIAVIAALFITAALALVYLCLALDERQVRHSEADAAKAMQSRLDKIETALVDYAFWEDAYEFMGERLDLAWAYDRNNIGPSLHTTYELDGVFVLGPDGRTRYGLIDGELTEVAADNWIAGDLPALLANARQGSVEDAVARAYFSVTGMPAVVSAAVIRPDSSYVEFDRLSYLVYVDVLTDTKMKAIDQAFDLAGLKASLGERPDAPEPKLTLRPELGMSLTLQWRSEELGKTLLMKFLPMLLVLGLLVAVLVGWLRGRIARAASMIDAAQQALRISEQRFRNISEASSDWIWEADAQQRLTYLSERFTQVTGLAREAWLGRPLAELLNYDTHLLASHAEPGGLAGRKPLPCSMHDSRGTQRYGQLSARAVLAGDTLEGYLGTVCDITEEIEAKARIEHISQHDALTGLANRHRLNHYLNARLNEGVSGDRPMFLLALDLDRFKPINDTLGHAAGDLVLREVANALTACTRSTNLVARLGGDEFIVAATDCRTHEQAERLCERLIEQINQPIRIGANDVSVGASIGIVAAPYDGLTAEDLLRYADIALYEAKSNGRNLYKFYEPAMNERIMERRQLEMDMRQALRRREFRLDFQPRYDAASQTIVGAEALVRWQHPSRGLLSPGVFIPLAEETGLIVELSDWVLNEACLNALCWGPELMVSVNLSPVEFQRSDLVDRVGAVLEQTGIAPSRLELEITESVMLEDAASALTTMNRLKALGIRLSMDDFGTGYSSLSYLRSYPFDGIKIDRSFIAGLDQSDSSEAIVNAIVSMGHALSLTVTAEGIETVAQLGKLTDLACDQAQGFYLGRPMAPLLFQQVLRDSNGVEPEGTLAFAGE</sequence>
<dbReference type="Pfam" id="PF05228">
    <property type="entry name" value="CHASE4"/>
    <property type="match status" value="1"/>
</dbReference>
<dbReference type="Pfam" id="PF00563">
    <property type="entry name" value="EAL"/>
    <property type="match status" value="1"/>
</dbReference>
<dbReference type="Gene3D" id="3.20.20.450">
    <property type="entry name" value="EAL domain"/>
    <property type="match status" value="1"/>
</dbReference>
<evidence type="ECO:0000256" key="2">
    <source>
        <dbReference type="ARBA" id="ARBA00004533"/>
    </source>
</evidence>
<name>A0A9X1W2M1_9GAMM</name>
<feature type="transmembrane region" description="Helical" evidence="3">
    <location>
        <begin position="258"/>
        <end position="280"/>
    </location>
</feature>
<accession>A0A9X1W2M1</accession>
<dbReference type="SMART" id="SM00267">
    <property type="entry name" value="GGDEF"/>
    <property type="match status" value="1"/>
</dbReference>
<dbReference type="Pfam" id="PF00989">
    <property type="entry name" value="PAS"/>
    <property type="match status" value="1"/>
</dbReference>
<dbReference type="InterPro" id="IPR000160">
    <property type="entry name" value="GGDEF_dom"/>
</dbReference>
<reference evidence="7" key="1">
    <citation type="submission" date="2022-03" db="EMBL/GenBank/DDBJ databases">
        <title>Pseudomonas marianensis sp. nov., a marine bacterium isolated from deep-sea sediments of the Mariana Trench.</title>
        <authorList>
            <person name="Wei Y."/>
        </authorList>
    </citation>
    <scope>NUCLEOTIDE SEQUENCE</scope>
    <source>
        <strain evidence="7">PS1</strain>
    </source>
</reference>
<comment type="cofactor">
    <cofactor evidence="1">
        <name>Mg(2+)</name>
        <dbReference type="ChEBI" id="CHEBI:18420"/>
    </cofactor>
</comment>
<dbReference type="InterPro" id="IPR043128">
    <property type="entry name" value="Rev_trsase/Diguanyl_cyclase"/>
</dbReference>
<dbReference type="CDD" id="cd01949">
    <property type="entry name" value="GGDEF"/>
    <property type="match status" value="1"/>
</dbReference>
<evidence type="ECO:0000313" key="8">
    <source>
        <dbReference type="Proteomes" id="UP001139682"/>
    </source>
</evidence>
<keyword evidence="8" id="KW-1185">Reference proteome</keyword>
<dbReference type="Gene3D" id="3.30.70.270">
    <property type="match status" value="1"/>
</dbReference>
<organism evidence="7 8">
    <name type="scientific">Stutzerimonas marianensis</name>
    <dbReference type="NCBI Taxonomy" id="2929513"/>
    <lineage>
        <taxon>Bacteria</taxon>
        <taxon>Pseudomonadati</taxon>
        <taxon>Pseudomonadota</taxon>
        <taxon>Gammaproteobacteria</taxon>
        <taxon>Pseudomonadales</taxon>
        <taxon>Pseudomonadaceae</taxon>
        <taxon>Stutzerimonas</taxon>
    </lineage>
</organism>
<dbReference type="Pfam" id="PF00990">
    <property type="entry name" value="GGDEF"/>
    <property type="match status" value="1"/>
</dbReference>
<dbReference type="PROSITE" id="PS50112">
    <property type="entry name" value="PAS"/>
    <property type="match status" value="1"/>
</dbReference>
<dbReference type="InterPro" id="IPR013767">
    <property type="entry name" value="PAS_fold"/>
</dbReference>
<gene>
    <name evidence="7" type="ORF">MST27_06600</name>
</gene>
<evidence type="ECO:0000259" key="5">
    <source>
        <dbReference type="PROSITE" id="PS50883"/>
    </source>
</evidence>
<dbReference type="CDD" id="cd01948">
    <property type="entry name" value="EAL"/>
    <property type="match status" value="1"/>
</dbReference>
<keyword evidence="3" id="KW-0472">Membrane</keyword>
<proteinExistence type="predicted"/>
<dbReference type="InterPro" id="IPR000014">
    <property type="entry name" value="PAS"/>
</dbReference>
<feature type="transmembrane region" description="Helical" evidence="3">
    <location>
        <begin position="24"/>
        <end position="46"/>
    </location>
</feature>
<dbReference type="EMBL" id="JALGRD010000003">
    <property type="protein sequence ID" value="MCJ0973035.1"/>
    <property type="molecule type" value="Genomic_DNA"/>
</dbReference>
<dbReference type="SUPFAM" id="SSF141868">
    <property type="entry name" value="EAL domain-like"/>
    <property type="match status" value="1"/>
</dbReference>
<dbReference type="PANTHER" id="PTHR44757:SF10">
    <property type="entry name" value="MEMBRANE PROTEIN"/>
    <property type="match status" value="1"/>
</dbReference>
<dbReference type="PANTHER" id="PTHR44757">
    <property type="entry name" value="DIGUANYLATE CYCLASE DGCP"/>
    <property type="match status" value="1"/>
</dbReference>
<dbReference type="SMART" id="SM00052">
    <property type="entry name" value="EAL"/>
    <property type="match status" value="1"/>
</dbReference>
<dbReference type="InterPro" id="IPR001633">
    <property type="entry name" value="EAL_dom"/>
</dbReference>
<dbReference type="GO" id="GO:0003824">
    <property type="term" value="F:catalytic activity"/>
    <property type="evidence" value="ECO:0007669"/>
    <property type="project" value="UniProtKB-ARBA"/>
</dbReference>
<dbReference type="InterPro" id="IPR052155">
    <property type="entry name" value="Biofilm_reg_signaling"/>
</dbReference>
<dbReference type="NCBIfam" id="TIGR00254">
    <property type="entry name" value="GGDEF"/>
    <property type="match status" value="1"/>
</dbReference>
<dbReference type="InterPro" id="IPR029787">
    <property type="entry name" value="Nucleotide_cyclase"/>
</dbReference>
<dbReference type="GO" id="GO:0005886">
    <property type="term" value="C:plasma membrane"/>
    <property type="evidence" value="ECO:0007669"/>
    <property type="project" value="UniProtKB-SubCell"/>
</dbReference>
<keyword evidence="3" id="KW-1133">Transmembrane helix</keyword>
<protein>
    <submittedName>
        <fullName evidence="7">EAL domain-containing protein</fullName>
    </submittedName>
</protein>
<feature type="domain" description="EAL" evidence="5">
    <location>
        <begin position="597"/>
        <end position="847"/>
    </location>
</feature>
<evidence type="ECO:0000259" key="4">
    <source>
        <dbReference type="PROSITE" id="PS50112"/>
    </source>
</evidence>
<dbReference type="SMART" id="SM00091">
    <property type="entry name" value="PAS"/>
    <property type="match status" value="1"/>
</dbReference>
<comment type="caution">
    <text evidence="7">The sequence shown here is derived from an EMBL/GenBank/DDBJ whole genome shotgun (WGS) entry which is preliminary data.</text>
</comment>
<dbReference type="SUPFAM" id="SSF55073">
    <property type="entry name" value="Nucleotide cyclase"/>
    <property type="match status" value="1"/>
</dbReference>